<dbReference type="AlphaFoldDB" id="A0AAV9USF6"/>
<name>A0AAV9USF6_9PEZI</name>
<dbReference type="EMBL" id="JAVHNS010000008">
    <property type="protein sequence ID" value="KAK6346372.1"/>
    <property type="molecule type" value="Genomic_DNA"/>
</dbReference>
<sequence length="376" mass="40505">MPSQQVLVPLGEASQMVASQKVNGHLLFFLLVAIGNFAMVFHGTTILALSMALALLKFSPLLVLTHMFFKHPETYTALASATLLFVGELVSILGNHFHGLFIDWMEGHPGLQDFLDQVSKEGLGQWIQDLAVQTAGPTPSSTPGPTTPTSPAMTVNIDTALNGENVVLGIEVCGPNSSASDEAELGSRLDVEDSLTAGAGFSAGESGPVTVPKYRLYNPIQMVYSRWSRIRDPETPCPKRAVRTGGESPTTPPIRLLWTPRAPTPPASPILAAIPAPQYPTPPEECETLAELVACSIPEPRPERSVVQRYASGNTGYLRPPPGFEGVVPPTVPIWFTMSPTIRRETPLRRVSKFAHLWWGPRQSNFGDGGVDGLPS</sequence>
<evidence type="ECO:0000256" key="2">
    <source>
        <dbReference type="SAM" id="Phobius"/>
    </source>
</evidence>
<keyword evidence="2" id="KW-1133">Transmembrane helix</keyword>
<organism evidence="3 4">
    <name type="scientific">Orbilia blumenaviensis</name>
    <dbReference type="NCBI Taxonomy" id="1796055"/>
    <lineage>
        <taxon>Eukaryota</taxon>
        <taxon>Fungi</taxon>
        <taxon>Dikarya</taxon>
        <taxon>Ascomycota</taxon>
        <taxon>Pezizomycotina</taxon>
        <taxon>Orbiliomycetes</taxon>
        <taxon>Orbiliales</taxon>
        <taxon>Orbiliaceae</taxon>
        <taxon>Orbilia</taxon>
    </lineage>
</organism>
<feature type="region of interest" description="Disordered" evidence="1">
    <location>
        <begin position="235"/>
        <end position="256"/>
    </location>
</feature>
<comment type="caution">
    <text evidence="3">The sequence shown here is derived from an EMBL/GenBank/DDBJ whole genome shotgun (WGS) entry which is preliminary data.</text>
</comment>
<accession>A0AAV9USF6</accession>
<evidence type="ECO:0000256" key="1">
    <source>
        <dbReference type="SAM" id="MobiDB-lite"/>
    </source>
</evidence>
<keyword evidence="2" id="KW-0812">Transmembrane</keyword>
<dbReference type="Proteomes" id="UP001373714">
    <property type="component" value="Unassembled WGS sequence"/>
</dbReference>
<evidence type="ECO:0000313" key="4">
    <source>
        <dbReference type="Proteomes" id="UP001373714"/>
    </source>
</evidence>
<keyword evidence="4" id="KW-1185">Reference proteome</keyword>
<evidence type="ECO:0000313" key="3">
    <source>
        <dbReference type="EMBL" id="KAK6346372.1"/>
    </source>
</evidence>
<protein>
    <submittedName>
        <fullName evidence="3">Uncharacterized protein</fullName>
    </submittedName>
</protein>
<reference evidence="3 4" key="1">
    <citation type="submission" date="2019-10" db="EMBL/GenBank/DDBJ databases">
        <authorList>
            <person name="Palmer J.M."/>
        </authorList>
    </citation>
    <scope>NUCLEOTIDE SEQUENCE [LARGE SCALE GENOMIC DNA]</scope>
    <source>
        <strain evidence="3 4">TWF730</strain>
    </source>
</reference>
<feature type="transmembrane region" description="Helical" evidence="2">
    <location>
        <begin position="26"/>
        <end position="55"/>
    </location>
</feature>
<keyword evidence="2" id="KW-0472">Membrane</keyword>
<proteinExistence type="predicted"/>
<gene>
    <name evidence="3" type="ORF">TWF730_010698</name>
</gene>